<dbReference type="EMBL" id="JAGETX010000001">
    <property type="protein sequence ID" value="MBO3269295.1"/>
    <property type="molecule type" value="Genomic_DNA"/>
</dbReference>
<organism evidence="2 3">
    <name type="scientific">Hymenobacter defluvii</name>
    <dbReference type="NCBI Taxonomy" id="2054411"/>
    <lineage>
        <taxon>Bacteria</taxon>
        <taxon>Pseudomonadati</taxon>
        <taxon>Bacteroidota</taxon>
        <taxon>Cytophagia</taxon>
        <taxon>Cytophagales</taxon>
        <taxon>Hymenobacteraceae</taxon>
        <taxon>Hymenobacter</taxon>
    </lineage>
</organism>
<dbReference type="RefSeq" id="WP_208306058.1">
    <property type="nucleotide sequence ID" value="NZ_JAGETX010000001.1"/>
</dbReference>
<dbReference type="InterPro" id="IPR011990">
    <property type="entry name" value="TPR-like_helical_dom_sf"/>
</dbReference>
<gene>
    <name evidence="2" type="ORF">J4D97_01430</name>
</gene>
<accession>A0ABS3T942</accession>
<reference evidence="2 3" key="1">
    <citation type="submission" date="2021-03" db="EMBL/GenBank/DDBJ databases">
        <authorList>
            <person name="Kim M.K."/>
        </authorList>
    </citation>
    <scope>NUCLEOTIDE SEQUENCE [LARGE SCALE GENOMIC DNA]</scope>
    <source>
        <strain evidence="2 3">BT507</strain>
    </source>
</reference>
<evidence type="ECO:0000313" key="3">
    <source>
        <dbReference type="Proteomes" id="UP000670527"/>
    </source>
</evidence>
<protein>
    <submittedName>
        <fullName evidence="2">RagB/SusD family nutrient uptake outer membrane protein</fullName>
    </submittedName>
</protein>
<feature type="signal peptide" evidence="1">
    <location>
        <begin position="1"/>
        <end position="23"/>
    </location>
</feature>
<dbReference type="SUPFAM" id="SSF48452">
    <property type="entry name" value="TPR-like"/>
    <property type="match status" value="1"/>
</dbReference>
<dbReference type="Gene3D" id="1.25.40.390">
    <property type="match status" value="1"/>
</dbReference>
<feature type="chain" id="PRO_5045402640" evidence="1">
    <location>
        <begin position="24"/>
        <end position="445"/>
    </location>
</feature>
<keyword evidence="1" id="KW-0732">Signal</keyword>
<comment type="caution">
    <text evidence="2">The sequence shown here is derived from an EMBL/GenBank/DDBJ whole genome shotgun (WGS) entry which is preliminary data.</text>
</comment>
<proteinExistence type="predicted"/>
<name>A0ABS3T942_9BACT</name>
<evidence type="ECO:0000313" key="2">
    <source>
        <dbReference type="EMBL" id="MBO3269295.1"/>
    </source>
</evidence>
<evidence type="ECO:0000256" key="1">
    <source>
        <dbReference type="SAM" id="SignalP"/>
    </source>
</evidence>
<dbReference type="Proteomes" id="UP000670527">
    <property type="component" value="Unassembled WGS sequence"/>
</dbReference>
<keyword evidence="3" id="KW-1185">Reference proteome</keyword>
<sequence>MKRYRTRLAALAAGSLLLLTAPGCDLNIPNPNSPSDAVVLTTRDGLLALSVGMRQYYANNTLGSVILGPGATTRELRGVATFTSVLEIETGTAALPNFNSYVGNLWSQLYRVMSMAEDLQANAPTVLSADPATRDAVLAHANLFKAIALGTLAQNFEQAPLNSDRSGQATFVPRTQLLAEAIRLLNEAQQLITTTAPSAEFTTKVTAGTLDLANTINAHRARYNLAAGNYAAAAAAAALVNLGSKSAFVYNAQNPNPIYQSIVFGRNFRPRNLFGLPAPLVNRRDARLSFYLTNPTNVVQDPLLGSDTLRSVAGFFALQNTSIPVYLPDEMRLIQAEAIVRQNGDLAQAVTLIDAVRTQAPSDDAFGVGAALPAYAGAVTADALLTEIYRQRAAELFMTGLRLPDSRRLGRPAPPAALIERTRNFYPYPQQERLTNPNVPEDPAI</sequence>